<dbReference type="InterPro" id="IPR000866">
    <property type="entry name" value="AhpC/TSA"/>
</dbReference>
<dbReference type="InterPro" id="IPR013766">
    <property type="entry name" value="Thioredoxin_domain"/>
</dbReference>
<feature type="domain" description="Thioredoxin" evidence="12">
    <location>
        <begin position="43"/>
        <end position="215"/>
    </location>
</feature>
<dbReference type="GO" id="GO:0008379">
    <property type="term" value="F:thioredoxin peroxidase activity"/>
    <property type="evidence" value="ECO:0007669"/>
    <property type="project" value="TreeGrafter"/>
</dbReference>
<comment type="similarity">
    <text evidence="9">Belongs to the peroxiredoxin family. BCP/PrxQ subfamily.</text>
</comment>
<proteinExistence type="inferred from homology"/>
<dbReference type="GO" id="GO:0005737">
    <property type="term" value="C:cytoplasm"/>
    <property type="evidence" value="ECO:0007669"/>
    <property type="project" value="TreeGrafter"/>
</dbReference>
<evidence type="ECO:0000256" key="8">
    <source>
        <dbReference type="ARBA" id="ARBA00032824"/>
    </source>
</evidence>
<evidence type="ECO:0000313" key="14">
    <source>
        <dbReference type="Proteomes" id="UP001431532"/>
    </source>
</evidence>
<evidence type="ECO:0000256" key="3">
    <source>
        <dbReference type="ARBA" id="ARBA00022559"/>
    </source>
</evidence>
<organism evidence="13 14">
    <name type="scientific">Peloplasma aerotolerans</name>
    <dbReference type="NCBI Taxonomy" id="3044389"/>
    <lineage>
        <taxon>Bacteria</taxon>
        <taxon>Bacillati</taxon>
        <taxon>Mycoplasmatota</taxon>
        <taxon>Mollicutes</taxon>
        <taxon>Acholeplasmatales</taxon>
        <taxon>Acholeplasmataceae</taxon>
        <taxon>Peloplasma</taxon>
    </lineage>
</organism>
<keyword evidence="6" id="KW-1015">Disulfide bond</keyword>
<gene>
    <name evidence="13" type="ORF">QJ521_05725</name>
</gene>
<dbReference type="GO" id="GO:0034599">
    <property type="term" value="P:cellular response to oxidative stress"/>
    <property type="evidence" value="ECO:0007669"/>
    <property type="project" value="TreeGrafter"/>
</dbReference>
<dbReference type="Pfam" id="PF00578">
    <property type="entry name" value="AhpC-TSA"/>
    <property type="match status" value="1"/>
</dbReference>
<dbReference type="EMBL" id="JASCXW010000016">
    <property type="protein sequence ID" value="MDI6453053.1"/>
    <property type="molecule type" value="Genomic_DNA"/>
</dbReference>
<reference evidence="13" key="1">
    <citation type="submission" date="2023-05" db="EMBL/GenBank/DDBJ databases">
        <title>Mariniplasma microaerophilum sp. nov., a novel anaerobic mollicute isolated from terrestrial mud volcano, Taman Peninsula, Russia.</title>
        <authorList>
            <person name="Khomyakova M.A."/>
            <person name="Merkel A.Y."/>
            <person name="Slobodkin A.I."/>
        </authorList>
    </citation>
    <scope>NUCLEOTIDE SEQUENCE</scope>
    <source>
        <strain evidence="13">M4Ah</strain>
    </source>
</reference>
<dbReference type="EC" id="1.11.1.24" evidence="2"/>
<evidence type="ECO:0000256" key="2">
    <source>
        <dbReference type="ARBA" id="ARBA00013017"/>
    </source>
</evidence>
<evidence type="ECO:0000313" key="13">
    <source>
        <dbReference type="EMBL" id="MDI6453053.1"/>
    </source>
</evidence>
<evidence type="ECO:0000256" key="4">
    <source>
        <dbReference type="ARBA" id="ARBA00022862"/>
    </source>
</evidence>
<evidence type="ECO:0000256" key="5">
    <source>
        <dbReference type="ARBA" id="ARBA00023002"/>
    </source>
</evidence>
<dbReference type="SUPFAM" id="SSF52833">
    <property type="entry name" value="Thioredoxin-like"/>
    <property type="match status" value="1"/>
</dbReference>
<protein>
    <recommendedName>
        <fullName evidence="2">thioredoxin-dependent peroxiredoxin</fullName>
        <ecNumber evidence="2">1.11.1.24</ecNumber>
    </recommendedName>
    <alternativeName>
        <fullName evidence="10">Bacterioferritin comigratory protein</fullName>
    </alternativeName>
    <alternativeName>
        <fullName evidence="8">Thioredoxin peroxidase</fullName>
    </alternativeName>
</protein>
<evidence type="ECO:0000256" key="1">
    <source>
        <dbReference type="ARBA" id="ARBA00003330"/>
    </source>
</evidence>
<evidence type="ECO:0000259" key="12">
    <source>
        <dbReference type="PROSITE" id="PS51352"/>
    </source>
</evidence>
<name>A0AAW6U500_9MOLU</name>
<accession>A0AAW6U500</accession>
<sequence length="215" mass="24912">MKSLNDKIEQLKNISNKKLDPEKEKLFLQAIKELEMSEQAKGIKVGDKAKDFILPDQNQKQVRLFDLLKNGPIVLTFYRGGWCPYCNLQLRAYQEILDKIHELGASLVAVSPQKPDRHTYKSLIDGLTFTVLSDENNEVSKLYHVLYELPEYLVKPYQELGINLELENINRKWILPSPATYIIDRTGLIVHANIHSDFKKRMEPEHILSILEILN</sequence>
<dbReference type="PROSITE" id="PS51352">
    <property type="entry name" value="THIOREDOXIN_2"/>
    <property type="match status" value="1"/>
</dbReference>
<comment type="catalytic activity">
    <reaction evidence="11">
        <text>a hydroperoxide + [thioredoxin]-dithiol = an alcohol + [thioredoxin]-disulfide + H2O</text>
        <dbReference type="Rhea" id="RHEA:62620"/>
        <dbReference type="Rhea" id="RHEA-COMP:10698"/>
        <dbReference type="Rhea" id="RHEA-COMP:10700"/>
        <dbReference type="ChEBI" id="CHEBI:15377"/>
        <dbReference type="ChEBI" id="CHEBI:29950"/>
        <dbReference type="ChEBI" id="CHEBI:30879"/>
        <dbReference type="ChEBI" id="CHEBI:35924"/>
        <dbReference type="ChEBI" id="CHEBI:50058"/>
        <dbReference type="EC" id="1.11.1.24"/>
    </reaction>
</comment>
<dbReference type="RefSeq" id="WP_282839482.1">
    <property type="nucleotide sequence ID" value="NZ_JASCXW010000016.1"/>
</dbReference>
<keyword evidence="4" id="KW-0049">Antioxidant</keyword>
<keyword evidence="5" id="KW-0560">Oxidoreductase</keyword>
<dbReference type="InterPro" id="IPR050924">
    <property type="entry name" value="Peroxiredoxin_BCP/PrxQ"/>
</dbReference>
<evidence type="ECO:0000256" key="6">
    <source>
        <dbReference type="ARBA" id="ARBA00023157"/>
    </source>
</evidence>
<dbReference type="PANTHER" id="PTHR42801">
    <property type="entry name" value="THIOREDOXIN-DEPENDENT PEROXIDE REDUCTASE"/>
    <property type="match status" value="1"/>
</dbReference>
<dbReference type="InterPro" id="IPR036249">
    <property type="entry name" value="Thioredoxin-like_sf"/>
</dbReference>
<dbReference type="PANTHER" id="PTHR42801:SF7">
    <property type="entry name" value="SLL1159 PROTEIN"/>
    <property type="match status" value="1"/>
</dbReference>
<evidence type="ECO:0000256" key="11">
    <source>
        <dbReference type="ARBA" id="ARBA00049091"/>
    </source>
</evidence>
<dbReference type="GO" id="GO:0045454">
    <property type="term" value="P:cell redox homeostasis"/>
    <property type="evidence" value="ECO:0007669"/>
    <property type="project" value="TreeGrafter"/>
</dbReference>
<dbReference type="Gene3D" id="3.40.30.10">
    <property type="entry name" value="Glutaredoxin"/>
    <property type="match status" value="1"/>
</dbReference>
<keyword evidence="3" id="KW-0575">Peroxidase</keyword>
<dbReference type="AlphaFoldDB" id="A0AAW6U500"/>
<dbReference type="Proteomes" id="UP001431532">
    <property type="component" value="Unassembled WGS sequence"/>
</dbReference>
<evidence type="ECO:0000256" key="10">
    <source>
        <dbReference type="ARBA" id="ARBA00041373"/>
    </source>
</evidence>
<evidence type="ECO:0000256" key="9">
    <source>
        <dbReference type="ARBA" id="ARBA00038489"/>
    </source>
</evidence>
<keyword evidence="14" id="KW-1185">Reference proteome</keyword>
<evidence type="ECO:0000256" key="7">
    <source>
        <dbReference type="ARBA" id="ARBA00023284"/>
    </source>
</evidence>
<comment type="function">
    <text evidence="1">Thiol-specific peroxidase that catalyzes the reduction of hydrogen peroxide and organic hydroperoxides to water and alcohols, respectively. Plays a role in cell protection against oxidative stress by detoxifying peroxides and as sensor of hydrogen peroxide-mediated signaling events.</text>
</comment>
<keyword evidence="7" id="KW-0676">Redox-active center</keyword>
<comment type="caution">
    <text evidence="13">The sequence shown here is derived from an EMBL/GenBank/DDBJ whole genome shotgun (WGS) entry which is preliminary data.</text>
</comment>
<dbReference type="CDD" id="cd02970">
    <property type="entry name" value="PRX_like2"/>
    <property type="match status" value="1"/>
</dbReference>